<dbReference type="SUPFAM" id="SSF110849">
    <property type="entry name" value="ParB/Sulfiredoxin"/>
    <property type="match status" value="1"/>
</dbReference>
<dbReference type="InterPro" id="IPR036086">
    <property type="entry name" value="ParB/Sulfiredoxin_sf"/>
</dbReference>
<protein>
    <recommendedName>
        <fullName evidence="1">ParB-like N-terminal domain-containing protein</fullName>
    </recommendedName>
</protein>
<evidence type="ECO:0000313" key="3">
    <source>
        <dbReference type="Proteomes" id="UP000245829"/>
    </source>
</evidence>
<sequence length="331" mass="38519">MKSILKEIPVEAIQLDDENPRLRFSKIERGIKNWTQENMMEEIQDSPVFNRLFDSIHEYGVIDPIWVYDLANGSYQVIEGNMRVTVLRELIKKKIPSSGGINYKSVRAHVVPNSTSQVDLEVQKAILQTGKTPWGAFNEAAHIYNLFWKNKISIEDIASMLGKSRSYIDNEIDNFKFYLEFIEYGKKKGDYEVDPKKYSFFKDAPGTIKQKFFKSPVSRKNYFELITPNKNGITRIPSVSLKGGLRTFGKIVEDDAILKKFLNDARMTVDDAFLEFTEKNYLSKLPWIKKIPSVSKSMNKLNKFERKKIFENPESKKTLTDLYKELKKFFK</sequence>
<gene>
    <name evidence="2" type="ORF">NZNM25_07650</name>
</gene>
<organism evidence="2 3">
    <name type="scientific">Nitrosopumilus zosterae</name>
    <dbReference type="NCBI Taxonomy" id="718286"/>
    <lineage>
        <taxon>Archaea</taxon>
        <taxon>Nitrososphaerota</taxon>
        <taxon>Nitrososphaeria</taxon>
        <taxon>Nitrosopumilales</taxon>
        <taxon>Nitrosopumilaceae</taxon>
        <taxon>Nitrosopumilus</taxon>
    </lineage>
</organism>
<proteinExistence type="predicted"/>
<dbReference type="AlphaFoldDB" id="A0A2S2KQT1"/>
<dbReference type="InterPro" id="IPR003115">
    <property type="entry name" value="ParB_N"/>
</dbReference>
<evidence type="ECO:0000259" key="1">
    <source>
        <dbReference type="Pfam" id="PF02195"/>
    </source>
</evidence>
<dbReference type="GeneID" id="76208911"/>
<dbReference type="RefSeq" id="WP_109876625.1">
    <property type="nucleotide sequence ID" value="NZ_AP026695.1"/>
</dbReference>
<reference evidence="2 3" key="1">
    <citation type="submission" date="2018-05" db="EMBL/GenBank/DDBJ databases">
        <title>genome sequencing of Nitrosopumilus sp. NM25.</title>
        <authorList>
            <person name="Mori K."/>
            <person name="Nakagawa T."/>
        </authorList>
    </citation>
    <scope>NUCLEOTIDE SEQUENCE [LARGE SCALE GENOMIC DNA]</scope>
    <source>
        <strain evidence="2 3">NM25</strain>
    </source>
</reference>
<comment type="caution">
    <text evidence="2">The sequence shown here is derived from an EMBL/GenBank/DDBJ whole genome shotgun (WGS) entry which is preliminary data.</text>
</comment>
<dbReference type="EMBL" id="BGKI01000004">
    <property type="protein sequence ID" value="GBH33974.1"/>
    <property type="molecule type" value="Genomic_DNA"/>
</dbReference>
<feature type="domain" description="ParB-like N-terminal" evidence="1">
    <location>
        <begin position="48"/>
        <end position="96"/>
    </location>
</feature>
<keyword evidence="3" id="KW-1185">Reference proteome</keyword>
<accession>A0A2S2KQT1</accession>
<dbReference type="Gene3D" id="3.90.1530.10">
    <property type="entry name" value="Conserved hypothetical protein from pyrococcus furiosus pfu- 392566-001, ParB domain"/>
    <property type="match status" value="1"/>
</dbReference>
<dbReference type="Pfam" id="PF02195">
    <property type="entry name" value="ParB_N"/>
    <property type="match status" value="1"/>
</dbReference>
<evidence type="ECO:0000313" key="2">
    <source>
        <dbReference type="EMBL" id="GBH33974.1"/>
    </source>
</evidence>
<name>A0A2S2KQT1_9ARCH</name>
<dbReference type="Proteomes" id="UP000245829">
    <property type="component" value="Unassembled WGS sequence"/>
</dbReference>